<dbReference type="SMART" id="SM01019">
    <property type="entry name" value="B3"/>
    <property type="match status" value="2"/>
</dbReference>
<gene>
    <name evidence="7" type="ORF">OLC1_LOCUS16746</name>
</gene>
<dbReference type="PROSITE" id="PS50863">
    <property type="entry name" value="B3"/>
    <property type="match status" value="2"/>
</dbReference>
<keyword evidence="2" id="KW-0805">Transcription regulation</keyword>
<evidence type="ECO:0000256" key="1">
    <source>
        <dbReference type="ARBA" id="ARBA00004123"/>
    </source>
</evidence>
<organism evidence="7 8">
    <name type="scientific">Oldenlandia corymbosa var. corymbosa</name>
    <dbReference type="NCBI Taxonomy" id="529605"/>
    <lineage>
        <taxon>Eukaryota</taxon>
        <taxon>Viridiplantae</taxon>
        <taxon>Streptophyta</taxon>
        <taxon>Embryophyta</taxon>
        <taxon>Tracheophyta</taxon>
        <taxon>Spermatophyta</taxon>
        <taxon>Magnoliopsida</taxon>
        <taxon>eudicotyledons</taxon>
        <taxon>Gunneridae</taxon>
        <taxon>Pentapetalae</taxon>
        <taxon>asterids</taxon>
        <taxon>lamiids</taxon>
        <taxon>Gentianales</taxon>
        <taxon>Rubiaceae</taxon>
        <taxon>Rubioideae</taxon>
        <taxon>Spermacoceae</taxon>
        <taxon>Hedyotis-Oldenlandia complex</taxon>
        <taxon>Oldenlandia</taxon>
    </lineage>
</organism>
<evidence type="ECO:0000256" key="4">
    <source>
        <dbReference type="ARBA" id="ARBA00023163"/>
    </source>
</evidence>
<dbReference type="Proteomes" id="UP001161247">
    <property type="component" value="Chromosome 6"/>
</dbReference>
<dbReference type="CDD" id="cd10017">
    <property type="entry name" value="B3_DNA"/>
    <property type="match status" value="2"/>
</dbReference>
<dbReference type="InterPro" id="IPR050655">
    <property type="entry name" value="Plant_B3_domain"/>
</dbReference>
<dbReference type="Pfam" id="PF02362">
    <property type="entry name" value="B3"/>
    <property type="match status" value="2"/>
</dbReference>
<proteinExistence type="predicted"/>
<protein>
    <submittedName>
        <fullName evidence="7">OLC1v1008391C2</fullName>
    </submittedName>
</protein>
<dbReference type="PANTHER" id="PTHR31920:SF37">
    <property type="entry name" value="B3 DOMAIN-CONTAINING TRANSCRIPTION FACTOR VRN1"/>
    <property type="match status" value="1"/>
</dbReference>
<dbReference type="PANTHER" id="PTHR31920">
    <property type="entry name" value="B3 DOMAIN-CONTAINING"/>
    <property type="match status" value="1"/>
</dbReference>
<dbReference type="AlphaFoldDB" id="A0AAV1DLG0"/>
<evidence type="ECO:0000256" key="3">
    <source>
        <dbReference type="ARBA" id="ARBA00023125"/>
    </source>
</evidence>
<sequence length="293" mass="34229">MAVSSTAKSDLPSSHFFRPIVRPLNEGIPLPTSFMERYGDSLGKVVVLKVPTGAEWRVELRRINGETWMRKGLQEFGEFYSIELYHVLVFRYEGKSRFSVVICDKTTFEIDYSVHVKHVEVSDDDNKSVIKKFENRGRKKKNREIEEDRKKPNQRLSSYSLVDGRRLRQRVNTSGNYRGTWKSQIPDDQRALKSEYPSFDFVVGRAYLRPHFEFPRGFCKNNFGRSCREDYKVGVPETGKTWAVLFRVRGIRACISGRGWKRLVQENGLTVGEVCTFEFIKAKKLFNLYRRKN</sequence>
<keyword evidence="5" id="KW-0539">Nucleus</keyword>
<dbReference type="Gene3D" id="2.40.330.10">
    <property type="entry name" value="DNA-binding pseudobarrel domain"/>
    <property type="match status" value="2"/>
</dbReference>
<dbReference type="EMBL" id="OX459123">
    <property type="protein sequence ID" value="CAI9108713.1"/>
    <property type="molecule type" value="Genomic_DNA"/>
</dbReference>
<keyword evidence="3" id="KW-0238">DNA-binding</keyword>
<dbReference type="InterPro" id="IPR003340">
    <property type="entry name" value="B3_DNA-bd"/>
</dbReference>
<dbReference type="SUPFAM" id="SSF101936">
    <property type="entry name" value="DNA-binding pseudobarrel domain"/>
    <property type="match status" value="2"/>
</dbReference>
<evidence type="ECO:0000313" key="8">
    <source>
        <dbReference type="Proteomes" id="UP001161247"/>
    </source>
</evidence>
<feature type="domain" description="TF-B3" evidence="6">
    <location>
        <begin position="239"/>
        <end position="293"/>
    </location>
</feature>
<reference evidence="7" key="1">
    <citation type="submission" date="2023-03" db="EMBL/GenBank/DDBJ databases">
        <authorList>
            <person name="Julca I."/>
        </authorList>
    </citation>
    <scope>NUCLEOTIDE SEQUENCE</scope>
</reference>
<keyword evidence="8" id="KW-1185">Reference proteome</keyword>
<feature type="domain" description="TF-B3" evidence="6">
    <location>
        <begin position="13"/>
        <end position="106"/>
    </location>
</feature>
<accession>A0AAV1DLG0</accession>
<dbReference type="InterPro" id="IPR015300">
    <property type="entry name" value="DNA-bd_pseudobarrel_sf"/>
</dbReference>
<dbReference type="GO" id="GO:0005634">
    <property type="term" value="C:nucleus"/>
    <property type="evidence" value="ECO:0007669"/>
    <property type="project" value="UniProtKB-SubCell"/>
</dbReference>
<evidence type="ECO:0000259" key="6">
    <source>
        <dbReference type="PROSITE" id="PS50863"/>
    </source>
</evidence>
<evidence type="ECO:0000256" key="5">
    <source>
        <dbReference type="ARBA" id="ARBA00023242"/>
    </source>
</evidence>
<keyword evidence="4" id="KW-0804">Transcription</keyword>
<comment type="subcellular location">
    <subcellularLocation>
        <location evidence="1">Nucleus</location>
    </subcellularLocation>
</comment>
<name>A0AAV1DLG0_OLDCO</name>
<evidence type="ECO:0000256" key="2">
    <source>
        <dbReference type="ARBA" id="ARBA00023015"/>
    </source>
</evidence>
<dbReference type="GO" id="GO:0003677">
    <property type="term" value="F:DNA binding"/>
    <property type="evidence" value="ECO:0007669"/>
    <property type="project" value="UniProtKB-KW"/>
</dbReference>
<evidence type="ECO:0000313" key="7">
    <source>
        <dbReference type="EMBL" id="CAI9108713.1"/>
    </source>
</evidence>